<gene>
    <name evidence="1" type="ORF">NA57DRAFT_77026</name>
</gene>
<comment type="caution">
    <text evidence="1">The sequence shown here is derived from an EMBL/GenBank/DDBJ whole genome shotgun (WGS) entry which is preliminary data.</text>
</comment>
<accession>A0A9P4ICE3</accession>
<dbReference type="EMBL" id="ML978127">
    <property type="protein sequence ID" value="KAF2098234.1"/>
    <property type="molecule type" value="Genomic_DNA"/>
</dbReference>
<dbReference type="AlphaFoldDB" id="A0A9P4ICE3"/>
<keyword evidence="2" id="KW-1185">Reference proteome</keyword>
<evidence type="ECO:0000313" key="1">
    <source>
        <dbReference type="EMBL" id="KAF2098234.1"/>
    </source>
</evidence>
<protein>
    <submittedName>
        <fullName evidence="1">Uncharacterized protein</fullName>
    </submittedName>
</protein>
<evidence type="ECO:0000313" key="2">
    <source>
        <dbReference type="Proteomes" id="UP000799772"/>
    </source>
</evidence>
<reference evidence="1" key="1">
    <citation type="journal article" date="2020" name="Stud. Mycol.">
        <title>101 Dothideomycetes genomes: a test case for predicting lifestyles and emergence of pathogens.</title>
        <authorList>
            <person name="Haridas S."/>
            <person name="Albert R."/>
            <person name="Binder M."/>
            <person name="Bloem J."/>
            <person name="Labutti K."/>
            <person name="Salamov A."/>
            <person name="Andreopoulos B."/>
            <person name="Baker S."/>
            <person name="Barry K."/>
            <person name="Bills G."/>
            <person name="Bluhm B."/>
            <person name="Cannon C."/>
            <person name="Castanera R."/>
            <person name="Culley D."/>
            <person name="Daum C."/>
            <person name="Ezra D."/>
            <person name="Gonzalez J."/>
            <person name="Henrissat B."/>
            <person name="Kuo A."/>
            <person name="Liang C."/>
            <person name="Lipzen A."/>
            <person name="Lutzoni F."/>
            <person name="Magnuson J."/>
            <person name="Mondo S."/>
            <person name="Nolan M."/>
            <person name="Ohm R."/>
            <person name="Pangilinan J."/>
            <person name="Park H.-J."/>
            <person name="Ramirez L."/>
            <person name="Alfaro M."/>
            <person name="Sun H."/>
            <person name="Tritt A."/>
            <person name="Yoshinaga Y."/>
            <person name="Zwiers L.-H."/>
            <person name="Turgeon B."/>
            <person name="Goodwin S."/>
            <person name="Spatafora J."/>
            <person name="Crous P."/>
            <person name="Grigoriev I."/>
        </authorList>
    </citation>
    <scope>NUCLEOTIDE SEQUENCE</scope>
    <source>
        <strain evidence="1">CBS 133067</strain>
    </source>
</reference>
<dbReference type="Proteomes" id="UP000799772">
    <property type="component" value="Unassembled WGS sequence"/>
</dbReference>
<organism evidence="1 2">
    <name type="scientific">Rhizodiscina lignyota</name>
    <dbReference type="NCBI Taxonomy" id="1504668"/>
    <lineage>
        <taxon>Eukaryota</taxon>
        <taxon>Fungi</taxon>
        <taxon>Dikarya</taxon>
        <taxon>Ascomycota</taxon>
        <taxon>Pezizomycotina</taxon>
        <taxon>Dothideomycetes</taxon>
        <taxon>Pleosporomycetidae</taxon>
        <taxon>Aulographales</taxon>
        <taxon>Rhizodiscinaceae</taxon>
        <taxon>Rhizodiscina</taxon>
    </lineage>
</organism>
<proteinExistence type="predicted"/>
<name>A0A9P4ICE3_9PEZI</name>
<sequence length="516" mass="59510">MQLLIPSKLFRLVHRPPSYELPEEILEQIIKDVANRGDGHVQEDLYHLIQVSQACYRIAHPLLFQVINVRGWESRGAAALLTMVERRPDLAQRTTKISFLDAVLEDLVWSQWTPEFTEVVRKAITAHSAFLITTPYRPMLISDLVPCLILERMSNLRSLELLYSTRQGREWSRLGIPPFHNLNCTQHTGSLGRVLSNLPHLSKLSITSEDGFHMSRLSHLLKTKIYLLDLLQSQNLRELELNNVFDHFLCEEFLDEFLSRSPDLRLITWNLRFDKRFLARLPPEQIESRIEELLAALHGHVQELHLRISSACLSQPRLFFDLSTSSLRHLTLPTAIFDHDQGWIILISGVITPIRVPLPATLETIRFYGNFTKEQLSETCLQRFNDLLCHLAWGRAANLHNLKRITVHKVVRICAMSYEYLGIEYPSIQWTGKAEDDFRAIFASRGVEFICETLCGKPKRASAKARSPFANQLLREGDDYGGLMKGSEVEEEQWDKMDIDEDEAWEITAQMNNLHI</sequence>